<protein>
    <submittedName>
        <fullName evidence="1">Uncharacterized protein</fullName>
    </submittedName>
</protein>
<gene>
    <name evidence="1" type="ORF">HMPREF9123_0857</name>
</gene>
<organism evidence="1 2">
    <name type="scientific">Neisseria bacilliformis ATCC BAA-1200</name>
    <dbReference type="NCBI Taxonomy" id="888742"/>
    <lineage>
        <taxon>Bacteria</taxon>
        <taxon>Pseudomonadati</taxon>
        <taxon>Pseudomonadota</taxon>
        <taxon>Betaproteobacteria</taxon>
        <taxon>Neisseriales</taxon>
        <taxon>Neisseriaceae</taxon>
        <taxon>Neisseria</taxon>
    </lineage>
</organism>
<comment type="caution">
    <text evidence="1">The sequence shown here is derived from an EMBL/GenBank/DDBJ whole genome shotgun (WGS) entry which is preliminary data.</text>
</comment>
<proteinExistence type="predicted"/>
<evidence type="ECO:0000313" key="1">
    <source>
        <dbReference type="EMBL" id="EGF11449.1"/>
    </source>
</evidence>
<keyword evidence="2" id="KW-1185">Reference proteome</keyword>
<name>F2BAV3_9NEIS</name>
<reference evidence="1 2" key="1">
    <citation type="submission" date="2011-02" db="EMBL/GenBank/DDBJ databases">
        <authorList>
            <person name="Muzny D."/>
            <person name="Qin X."/>
            <person name="Deng J."/>
            <person name="Jiang H."/>
            <person name="Liu Y."/>
            <person name="Qu J."/>
            <person name="Song X.-Z."/>
            <person name="Zhang L."/>
            <person name="Thornton R."/>
            <person name="Coyle M."/>
            <person name="Francisco L."/>
            <person name="Jackson L."/>
            <person name="Javaid M."/>
            <person name="Korchina V."/>
            <person name="Kovar C."/>
            <person name="Mata R."/>
            <person name="Mathew T."/>
            <person name="Ngo R."/>
            <person name="Nguyen L."/>
            <person name="Nguyen N."/>
            <person name="Okwuonu G."/>
            <person name="Ongeri F."/>
            <person name="Pham C."/>
            <person name="Simmons D."/>
            <person name="Wilczek-Boney K."/>
            <person name="Hale W."/>
            <person name="Jakkamsetti A."/>
            <person name="Pham P."/>
            <person name="Ruth R."/>
            <person name="San Lucas F."/>
            <person name="Warren J."/>
            <person name="Zhang J."/>
            <person name="Zhao Z."/>
            <person name="Zhou C."/>
            <person name="Zhu D."/>
            <person name="Lee S."/>
            <person name="Bess C."/>
            <person name="Blankenburg K."/>
            <person name="Forbes L."/>
            <person name="Fu Q."/>
            <person name="Gubbala S."/>
            <person name="Hirani K."/>
            <person name="Jayaseelan J.C."/>
            <person name="Lara F."/>
            <person name="Munidasa M."/>
            <person name="Palculict T."/>
            <person name="Patil S."/>
            <person name="Pu L.-L."/>
            <person name="Saada N."/>
            <person name="Tang L."/>
            <person name="Weissenberger G."/>
            <person name="Zhu Y."/>
            <person name="Hemphill L."/>
            <person name="Shang Y."/>
            <person name="Youmans B."/>
            <person name="Ayvaz T."/>
            <person name="Ross M."/>
            <person name="Santibanez J."/>
            <person name="Aqrawi P."/>
            <person name="Gross S."/>
            <person name="Joshi V."/>
            <person name="Fowler G."/>
            <person name="Nazareth L."/>
            <person name="Reid J."/>
            <person name="Worley K."/>
            <person name="Petrosino J."/>
            <person name="Highlander S."/>
            <person name="Gibbs R."/>
        </authorList>
    </citation>
    <scope>NUCLEOTIDE SEQUENCE [LARGE SCALE GENOMIC DNA]</scope>
    <source>
        <strain evidence="1 2">ATCC BAA-1200</strain>
    </source>
</reference>
<dbReference type="AlphaFoldDB" id="F2BAV3"/>
<accession>F2BAV3</accession>
<evidence type="ECO:0000313" key="2">
    <source>
        <dbReference type="Proteomes" id="UP000004105"/>
    </source>
</evidence>
<sequence length="201" mass="20181">MQAAAEGLSGDARAFEVRAHVRAEGVGGVEAAVCGAVEHPFAAGEAAAAYLAGLEAADAGGGIPAARPVVPLRFGGVVFGHGFGFFDFFVGTVFQAASAVFFVEQAADVARLAAAVLPVGGRGVADAEGFHGFVAAHECPVFAFHPPNAEGVRADAAVADFAFGKFFFLFAAQAGGVPAHLHLAQRLLAEAGEGGVGVQVF</sequence>
<dbReference type="Proteomes" id="UP000004105">
    <property type="component" value="Unassembled WGS sequence"/>
</dbReference>
<dbReference type="HOGENOM" id="CLU_1359197_0_0_4"/>
<dbReference type="EMBL" id="AFAY01000016">
    <property type="protein sequence ID" value="EGF11449.1"/>
    <property type="molecule type" value="Genomic_DNA"/>
</dbReference>